<dbReference type="AlphaFoldDB" id="A0AAJ0C523"/>
<dbReference type="RefSeq" id="XP_060285075.1">
    <property type="nucleotide sequence ID" value="XM_060432304.1"/>
</dbReference>
<gene>
    <name evidence="8" type="ORF">QBC33DRAFT_606341</name>
</gene>
<evidence type="ECO:0000256" key="3">
    <source>
        <dbReference type="ARBA" id="ARBA00007321"/>
    </source>
</evidence>
<keyword evidence="9" id="KW-1185">Reference proteome</keyword>
<keyword evidence="4" id="KW-0158">Chromosome</keyword>
<protein>
    <submittedName>
        <fullName evidence="8">Cenp-O kinetochore centromere component-domain-containing protein</fullName>
    </submittedName>
</protein>
<dbReference type="EMBL" id="MU839004">
    <property type="protein sequence ID" value="KAK1768862.1"/>
    <property type="molecule type" value="Genomic_DNA"/>
</dbReference>
<evidence type="ECO:0000256" key="7">
    <source>
        <dbReference type="SAM" id="MobiDB-lite"/>
    </source>
</evidence>
<dbReference type="PANTHER" id="PTHR14582">
    <property type="entry name" value="INNER KINETOCHORE SUBUNIT MAL2"/>
    <property type="match status" value="1"/>
</dbReference>
<sequence>MLWAWRILTRCRYFSSVVGDPKMAATLDDEIATLSARVDALRNQVKIQASTLLSAPSTHKLLLTSPTAALTLPGPNKSTTEPSAHQQLLTQAAAQQAHNQQCLYRACASITTFLARDPDPHAADGGSVLGIRLEVMRRGRFLRPYYVLLNRPYPEQQQNDDNHRGNPRRRPRYLRVHRHTIPASIPLAGLAARYLPPPPRPRTGNDDDNARPAARQQDLSRFARALRRELVRYHSRMAAVADLRKAAGLGRRRRREGEEDAAAAQMREDGGGSGRHGLVDISPADAEARQIKVEWADGRNGRLVVDEDGEVVRFVVFGEGGRDRAAERELLGGSTRLEDVARRLAAERQQQQAG</sequence>
<dbReference type="PANTHER" id="PTHR14582:SF1">
    <property type="entry name" value="CENTROMERE PROTEIN O"/>
    <property type="match status" value="1"/>
</dbReference>
<dbReference type="GeneID" id="85315491"/>
<dbReference type="InterPro" id="IPR018464">
    <property type="entry name" value="CENP-O"/>
</dbReference>
<evidence type="ECO:0000256" key="4">
    <source>
        <dbReference type="ARBA" id="ARBA00022454"/>
    </source>
</evidence>
<accession>A0AAJ0C523</accession>
<comment type="subcellular location">
    <subcellularLocation>
        <location evidence="2">Chromosome</location>
        <location evidence="2">Centromere</location>
    </subcellularLocation>
    <subcellularLocation>
        <location evidence="1">Nucleus</location>
    </subcellularLocation>
</comment>
<evidence type="ECO:0000313" key="9">
    <source>
        <dbReference type="Proteomes" id="UP001244011"/>
    </source>
</evidence>
<dbReference type="Pfam" id="PF09496">
    <property type="entry name" value="CENP-O"/>
    <property type="match status" value="1"/>
</dbReference>
<organism evidence="8 9">
    <name type="scientific">Phialemonium atrogriseum</name>
    <dbReference type="NCBI Taxonomy" id="1093897"/>
    <lineage>
        <taxon>Eukaryota</taxon>
        <taxon>Fungi</taxon>
        <taxon>Dikarya</taxon>
        <taxon>Ascomycota</taxon>
        <taxon>Pezizomycotina</taxon>
        <taxon>Sordariomycetes</taxon>
        <taxon>Sordariomycetidae</taxon>
        <taxon>Cephalothecales</taxon>
        <taxon>Cephalothecaceae</taxon>
        <taxon>Phialemonium</taxon>
    </lineage>
</organism>
<proteinExistence type="inferred from homology"/>
<keyword evidence="6" id="KW-0137">Centromere</keyword>
<comment type="caution">
    <text evidence="8">The sequence shown here is derived from an EMBL/GenBank/DDBJ whole genome shotgun (WGS) entry which is preliminary data.</text>
</comment>
<dbReference type="Proteomes" id="UP001244011">
    <property type="component" value="Unassembled WGS sequence"/>
</dbReference>
<feature type="region of interest" description="Disordered" evidence="7">
    <location>
        <begin position="153"/>
        <end position="173"/>
    </location>
</feature>
<dbReference type="GO" id="GO:0031511">
    <property type="term" value="C:Mis6-Sim4 complex"/>
    <property type="evidence" value="ECO:0007669"/>
    <property type="project" value="TreeGrafter"/>
</dbReference>
<feature type="region of interest" description="Disordered" evidence="7">
    <location>
        <begin position="248"/>
        <end position="278"/>
    </location>
</feature>
<feature type="region of interest" description="Disordered" evidence="7">
    <location>
        <begin position="188"/>
        <end position="217"/>
    </location>
</feature>
<evidence type="ECO:0000256" key="6">
    <source>
        <dbReference type="ARBA" id="ARBA00023328"/>
    </source>
</evidence>
<dbReference type="GO" id="GO:0005634">
    <property type="term" value="C:nucleus"/>
    <property type="evidence" value="ECO:0007669"/>
    <property type="project" value="UniProtKB-SubCell"/>
</dbReference>
<evidence type="ECO:0000256" key="1">
    <source>
        <dbReference type="ARBA" id="ARBA00004123"/>
    </source>
</evidence>
<evidence type="ECO:0000256" key="2">
    <source>
        <dbReference type="ARBA" id="ARBA00004584"/>
    </source>
</evidence>
<evidence type="ECO:0000313" key="8">
    <source>
        <dbReference type="EMBL" id="KAK1768862.1"/>
    </source>
</evidence>
<keyword evidence="5" id="KW-0539">Nucleus</keyword>
<comment type="similarity">
    <text evidence="3">Belongs to the CENP-O/MCM21 family.</text>
</comment>
<name>A0AAJ0C523_9PEZI</name>
<evidence type="ECO:0000256" key="5">
    <source>
        <dbReference type="ARBA" id="ARBA00023242"/>
    </source>
</evidence>
<reference evidence="8" key="1">
    <citation type="submission" date="2023-06" db="EMBL/GenBank/DDBJ databases">
        <title>Genome-scale phylogeny and comparative genomics of the fungal order Sordariales.</title>
        <authorList>
            <consortium name="Lawrence Berkeley National Laboratory"/>
            <person name="Hensen N."/>
            <person name="Bonometti L."/>
            <person name="Westerberg I."/>
            <person name="Brannstrom I.O."/>
            <person name="Guillou S."/>
            <person name="Cros-Aarteil S."/>
            <person name="Calhoun S."/>
            <person name="Haridas S."/>
            <person name="Kuo A."/>
            <person name="Mondo S."/>
            <person name="Pangilinan J."/>
            <person name="Riley R."/>
            <person name="Labutti K."/>
            <person name="Andreopoulos B."/>
            <person name="Lipzen A."/>
            <person name="Chen C."/>
            <person name="Yanf M."/>
            <person name="Daum C."/>
            <person name="Ng V."/>
            <person name="Clum A."/>
            <person name="Steindorff A."/>
            <person name="Ohm R."/>
            <person name="Martin F."/>
            <person name="Silar P."/>
            <person name="Natvig D."/>
            <person name="Lalanne C."/>
            <person name="Gautier V."/>
            <person name="Ament-Velasquez S.L."/>
            <person name="Kruys A."/>
            <person name="Hutchinson M.I."/>
            <person name="Powell A.J."/>
            <person name="Barry K."/>
            <person name="Miller A.N."/>
            <person name="Grigoriev I.V."/>
            <person name="Debuchy R."/>
            <person name="Gladieux P."/>
            <person name="Thoren M.H."/>
            <person name="Johannesson H."/>
        </authorList>
    </citation>
    <scope>NUCLEOTIDE SEQUENCE</scope>
    <source>
        <strain evidence="8">8032-3</strain>
    </source>
</reference>